<reference evidence="2 3" key="1">
    <citation type="submission" date="2013-02" db="EMBL/GenBank/DDBJ databases">
        <authorList>
            <person name="Fiebig A."/>
            <person name="Goeker M."/>
            <person name="Klenk H.-P.P."/>
        </authorList>
    </citation>
    <scope>NUCLEOTIDE SEQUENCE [LARGE SCALE GENOMIC DNA]</scope>
    <source>
        <strain evidence="2 3">DSM 19309</strain>
    </source>
</reference>
<dbReference type="OrthoDB" id="7066176at2"/>
<evidence type="ECO:0000259" key="1">
    <source>
        <dbReference type="Pfam" id="PF03992"/>
    </source>
</evidence>
<name>A0A017HP27_9RHOB</name>
<feature type="domain" description="ABM" evidence="1">
    <location>
        <begin position="6"/>
        <end position="59"/>
    </location>
</feature>
<comment type="caution">
    <text evidence="2">The sequence shown here is derived from an EMBL/GenBank/DDBJ whole genome shotgun (WGS) entry which is preliminary data.</text>
</comment>
<dbReference type="RefSeq" id="WP_037280057.1">
    <property type="nucleotide sequence ID" value="NZ_KK088569.1"/>
</dbReference>
<dbReference type="STRING" id="442562.Rumeso_02541"/>
<keyword evidence="3" id="KW-1185">Reference proteome</keyword>
<dbReference type="Pfam" id="PF03992">
    <property type="entry name" value="ABM"/>
    <property type="match status" value="1"/>
</dbReference>
<accession>A0A017HP27</accession>
<organism evidence="2 3">
    <name type="scientific">Rubellimicrobium mesophilum DSM 19309</name>
    <dbReference type="NCBI Taxonomy" id="442562"/>
    <lineage>
        <taxon>Bacteria</taxon>
        <taxon>Pseudomonadati</taxon>
        <taxon>Pseudomonadota</taxon>
        <taxon>Alphaproteobacteria</taxon>
        <taxon>Rhodobacterales</taxon>
        <taxon>Roseobacteraceae</taxon>
        <taxon>Rubellimicrobium</taxon>
    </lineage>
</organism>
<dbReference type="SUPFAM" id="SSF54909">
    <property type="entry name" value="Dimeric alpha+beta barrel"/>
    <property type="match status" value="1"/>
</dbReference>
<dbReference type="PATRIC" id="fig|442562.3.peg.2504"/>
<dbReference type="AlphaFoldDB" id="A0A017HP27"/>
<protein>
    <recommendedName>
        <fullName evidence="1">ABM domain-containing protein</fullName>
    </recommendedName>
</protein>
<dbReference type="Gene3D" id="3.30.70.100">
    <property type="match status" value="1"/>
</dbReference>
<dbReference type="HOGENOM" id="CLU_178544_0_0_5"/>
<gene>
    <name evidence="2" type="ORF">Rumeso_02541</name>
</gene>
<proteinExistence type="predicted"/>
<dbReference type="Proteomes" id="UP000019666">
    <property type="component" value="Unassembled WGS sequence"/>
</dbReference>
<evidence type="ECO:0000313" key="2">
    <source>
        <dbReference type="EMBL" id="EYD75923.1"/>
    </source>
</evidence>
<dbReference type="InterPro" id="IPR007138">
    <property type="entry name" value="ABM_dom"/>
</dbReference>
<dbReference type="EMBL" id="AOSK01000064">
    <property type="protein sequence ID" value="EYD75923.1"/>
    <property type="molecule type" value="Genomic_DNA"/>
</dbReference>
<sequence>MEASNVVRFRVKAGHEDEFIRLHEDARTEEWPGLRSAYLVRTGERTFCFVGEWDSMEALASGRPAMIAELDRFRGILEDLGGGLGVTDPVSGEIVLRLRSRAGQDMRAMA</sequence>
<evidence type="ECO:0000313" key="3">
    <source>
        <dbReference type="Proteomes" id="UP000019666"/>
    </source>
</evidence>
<dbReference type="InterPro" id="IPR011008">
    <property type="entry name" value="Dimeric_a/b-barrel"/>
</dbReference>